<name>A0ABN7X4I9_GIGMA</name>
<feature type="non-terminal residue" evidence="2">
    <location>
        <position position="1"/>
    </location>
</feature>
<feature type="region of interest" description="Disordered" evidence="1">
    <location>
        <begin position="1"/>
        <end position="56"/>
    </location>
</feature>
<sequence>SSVATNLFDEILNSNGQLQTDESNSLTNSENESDLTDSEEGLYPLAKGQSFSDWNDVDNVKWGVKSELDKNDGKPRHR</sequence>
<keyword evidence="3" id="KW-1185">Reference proteome</keyword>
<protein>
    <submittedName>
        <fullName evidence="2">7687_t:CDS:1</fullName>
    </submittedName>
</protein>
<dbReference type="EMBL" id="CAJVQB010082765">
    <property type="protein sequence ID" value="CAG8846271.1"/>
    <property type="molecule type" value="Genomic_DNA"/>
</dbReference>
<accession>A0ABN7X4I9</accession>
<gene>
    <name evidence="2" type="ORF">GMARGA_LOCUS38085</name>
</gene>
<feature type="non-terminal residue" evidence="2">
    <location>
        <position position="78"/>
    </location>
</feature>
<proteinExistence type="predicted"/>
<dbReference type="Proteomes" id="UP000789901">
    <property type="component" value="Unassembled WGS sequence"/>
</dbReference>
<comment type="caution">
    <text evidence="2">The sequence shown here is derived from an EMBL/GenBank/DDBJ whole genome shotgun (WGS) entry which is preliminary data.</text>
</comment>
<evidence type="ECO:0000313" key="3">
    <source>
        <dbReference type="Proteomes" id="UP000789901"/>
    </source>
</evidence>
<feature type="compositionally biased region" description="Acidic residues" evidence="1">
    <location>
        <begin position="31"/>
        <end position="40"/>
    </location>
</feature>
<feature type="compositionally biased region" description="Low complexity" evidence="1">
    <location>
        <begin position="20"/>
        <end position="30"/>
    </location>
</feature>
<evidence type="ECO:0000313" key="2">
    <source>
        <dbReference type="EMBL" id="CAG8846271.1"/>
    </source>
</evidence>
<reference evidence="2 3" key="1">
    <citation type="submission" date="2021-06" db="EMBL/GenBank/DDBJ databases">
        <authorList>
            <person name="Kallberg Y."/>
            <person name="Tangrot J."/>
            <person name="Rosling A."/>
        </authorList>
    </citation>
    <scope>NUCLEOTIDE SEQUENCE [LARGE SCALE GENOMIC DNA]</scope>
    <source>
        <strain evidence="2 3">120-4 pot B 10/14</strain>
    </source>
</reference>
<organism evidence="2 3">
    <name type="scientific">Gigaspora margarita</name>
    <dbReference type="NCBI Taxonomy" id="4874"/>
    <lineage>
        <taxon>Eukaryota</taxon>
        <taxon>Fungi</taxon>
        <taxon>Fungi incertae sedis</taxon>
        <taxon>Mucoromycota</taxon>
        <taxon>Glomeromycotina</taxon>
        <taxon>Glomeromycetes</taxon>
        <taxon>Diversisporales</taxon>
        <taxon>Gigasporaceae</taxon>
        <taxon>Gigaspora</taxon>
    </lineage>
</organism>
<evidence type="ECO:0000256" key="1">
    <source>
        <dbReference type="SAM" id="MobiDB-lite"/>
    </source>
</evidence>